<proteinExistence type="inferred from homology"/>
<sequence length="753" mass="80219">MPHRFLAIRAAWAGSSILAAAAIGLVAAPAAAQDNAGDAAAAAESEGQLDTIIVTANRRAESLQDVAVSADILDQERVGAVFSAGADITALAGTAPGLNVESSNGRVAPRFYIRGLGNTDFDLAASQPVSVILDDVVLENVTLKSFPIFDVERVEVLRGPQGTLFGRNTPAGIVKIESIKPTHDMRVAASASYGSFDTLSVNAAIGGSVIEDLVAARISGQLQKRGDWIDNGFTGRENSLGGYTDFAARGQLLITPADRVSILASLNYRDLDGSSTIFRANVLGATTAQPGNTNQLNDNYDRDRVFYDAGGGNIARYEQLGASVTGTVEFDGATLTAISSYWSSEGSSRGDVDGGFGAVFLPGGGGPGLIPFPSDTRDSLDLEQRTHELRLASDSDGPLSWQVGGYYFDSDFDVTTVGFTFPPPVTVNHTNEAWAVFGQLGYQLTEAVRVTGGLRYTDDQKNFFVRSGAAPQPRSVGDKNVDWDISIFADVSDDASVYAKAANSFRGPTIQGRDVAFFSPPSVAQSENITSYEIGFKSELADRRVRLNGATYYYTVSDPQFTAVGGAGNLVQLVNANKGEGWGFEFDGAFQITPRFLVTLGAAYNNTEIKDSTLAVGTCFQCTVTDPTRVIGGSTRALIDGNPFPNAPEWSGDLTARYGIPVGNDGEFFVFTDWVYLGETNFLLYESREFNAKSRFEGGLKVGYSGGNGEWEVAAFARNITDEDNVLGVIDFNNNTAFVNEPRVIGAMVSLKY</sequence>
<dbReference type="Proteomes" id="UP000078263">
    <property type="component" value="Chromosome"/>
</dbReference>
<protein>
    <submittedName>
        <fullName evidence="17">TonB-dependent receptor</fullName>
    </submittedName>
</protein>
<keyword evidence="4" id="KW-0410">Iron transport</keyword>
<dbReference type="InterPro" id="IPR039426">
    <property type="entry name" value="TonB-dep_rcpt-like"/>
</dbReference>
<dbReference type="InterPro" id="IPR036942">
    <property type="entry name" value="Beta-barrel_TonB_sf"/>
</dbReference>
<evidence type="ECO:0000259" key="15">
    <source>
        <dbReference type="Pfam" id="PF00593"/>
    </source>
</evidence>
<dbReference type="PANTHER" id="PTHR32552">
    <property type="entry name" value="FERRICHROME IRON RECEPTOR-RELATED"/>
    <property type="match status" value="1"/>
</dbReference>
<dbReference type="RefSeq" id="WP_068351208.1">
    <property type="nucleotide sequence ID" value="NZ_CP016033.1"/>
</dbReference>
<dbReference type="InterPro" id="IPR000531">
    <property type="entry name" value="Beta-barrel_TonB"/>
</dbReference>
<dbReference type="EMBL" id="CP016033">
    <property type="protein sequence ID" value="ANK13149.1"/>
    <property type="molecule type" value="Genomic_DNA"/>
</dbReference>
<feature type="short sequence motif" description="TonB box" evidence="12">
    <location>
        <begin position="51"/>
        <end position="57"/>
    </location>
</feature>
<keyword evidence="2 11" id="KW-0813">Transport</keyword>
<evidence type="ECO:0000256" key="14">
    <source>
        <dbReference type="SAM" id="SignalP"/>
    </source>
</evidence>
<dbReference type="Pfam" id="PF00593">
    <property type="entry name" value="TonB_dep_Rec_b-barrel"/>
    <property type="match status" value="1"/>
</dbReference>
<evidence type="ECO:0000256" key="12">
    <source>
        <dbReference type="PROSITE-ProRule" id="PRU10143"/>
    </source>
</evidence>
<dbReference type="KEGG" id="pns:A9D12_09550"/>
<dbReference type="GO" id="GO:0009279">
    <property type="term" value="C:cell outer membrane"/>
    <property type="evidence" value="ECO:0007669"/>
    <property type="project" value="UniProtKB-SubCell"/>
</dbReference>
<evidence type="ECO:0000256" key="4">
    <source>
        <dbReference type="ARBA" id="ARBA00022496"/>
    </source>
</evidence>
<dbReference type="PANTHER" id="PTHR32552:SF81">
    <property type="entry name" value="TONB-DEPENDENT OUTER MEMBRANE RECEPTOR"/>
    <property type="match status" value="1"/>
</dbReference>
<accession>A0A192D5V0</accession>
<keyword evidence="17" id="KW-0675">Receptor</keyword>
<evidence type="ECO:0000313" key="17">
    <source>
        <dbReference type="EMBL" id="ANK13149.1"/>
    </source>
</evidence>
<keyword evidence="9 11" id="KW-0472">Membrane</keyword>
<organism evidence="17 18">
    <name type="scientific">Erythrobacter neustonensis</name>
    <dbReference type="NCBI Taxonomy" id="1112"/>
    <lineage>
        <taxon>Bacteria</taxon>
        <taxon>Pseudomonadati</taxon>
        <taxon>Pseudomonadota</taxon>
        <taxon>Alphaproteobacteria</taxon>
        <taxon>Sphingomonadales</taxon>
        <taxon>Erythrobacteraceae</taxon>
        <taxon>Erythrobacter/Porphyrobacter group</taxon>
        <taxon>Erythrobacter</taxon>
    </lineage>
</organism>
<feature type="signal peptide" evidence="14">
    <location>
        <begin position="1"/>
        <end position="21"/>
    </location>
</feature>
<keyword evidence="8 12" id="KW-0798">TonB box</keyword>
<keyword evidence="6" id="KW-0408">Iron</keyword>
<dbReference type="InterPro" id="IPR010916">
    <property type="entry name" value="TonB_box_CS"/>
</dbReference>
<evidence type="ECO:0000256" key="8">
    <source>
        <dbReference type="ARBA" id="ARBA00023077"/>
    </source>
</evidence>
<dbReference type="InterPro" id="IPR012910">
    <property type="entry name" value="Plug_dom"/>
</dbReference>
<keyword evidence="3 11" id="KW-1134">Transmembrane beta strand</keyword>
<keyword evidence="18" id="KW-1185">Reference proteome</keyword>
<evidence type="ECO:0000256" key="9">
    <source>
        <dbReference type="ARBA" id="ARBA00023136"/>
    </source>
</evidence>
<name>A0A192D5V0_9SPHN</name>
<dbReference type="OrthoDB" id="127311at2"/>
<gene>
    <name evidence="17" type="ORF">A9D12_09550</name>
</gene>
<dbReference type="STRING" id="1112.A9D12_09550"/>
<feature type="chain" id="PRO_5008251801" evidence="14">
    <location>
        <begin position="22"/>
        <end position="753"/>
    </location>
</feature>
<keyword evidence="5 11" id="KW-0812">Transmembrane</keyword>
<dbReference type="PROSITE" id="PS00430">
    <property type="entry name" value="TONB_DEPENDENT_REC_1"/>
    <property type="match status" value="1"/>
</dbReference>
<evidence type="ECO:0000256" key="7">
    <source>
        <dbReference type="ARBA" id="ARBA00023065"/>
    </source>
</evidence>
<evidence type="ECO:0000256" key="2">
    <source>
        <dbReference type="ARBA" id="ARBA00022448"/>
    </source>
</evidence>
<comment type="similarity">
    <text evidence="11 13">Belongs to the TonB-dependent receptor family.</text>
</comment>
<keyword evidence="14" id="KW-0732">Signal</keyword>
<evidence type="ECO:0000256" key="5">
    <source>
        <dbReference type="ARBA" id="ARBA00022692"/>
    </source>
</evidence>
<evidence type="ECO:0000256" key="1">
    <source>
        <dbReference type="ARBA" id="ARBA00004571"/>
    </source>
</evidence>
<keyword evidence="7" id="KW-0406">Ion transport</keyword>
<comment type="subcellular location">
    <subcellularLocation>
        <location evidence="1 11">Cell outer membrane</location>
        <topology evidence="1 11">Multi-pass membrane protein</topology>
    </subcellularLocation>
</comment>
<dbReference type="SUPFAM" id="SSF56935">
    <property type="entry name" value="Porins"/>
    <property type="match status" value="1"/>
</dbReference>
<evidence type="ECO:0000313" key="18">
    <source>
        <dbReference type="Proteomes" id="UP000078263"/>
    </source>
</evidence>
<evidence type="ECO:0000259" key="16">
    <source>
        <dbReference type="Pfam" id="PF07715"/>
    </source>
</evidence>
<evidence type="ECO:0000256" key="10">
    <source>
        <dbReference type="ARBA" id="ARBA00023237"/>
    </source>
</evidence>
<evidence type="ECO:0000256" key="13">
    <source>
        <dbReference type="RuleBase" id="RU003357"/>
    </source>
</evidence>
<feature type="domain" description="TonB-dependent receptor-like beta-barrel" evidence="15">
    <location>
        <begin position="277"/>
        <end position="682"/>
    </location>
</feature>
<dbReference type="Pfam" id="PF07715">
    <property type="entry name" value="Plug"/>
    <property type="match status" value="1"/>
</dbReference>
<evidence type="ECO:0000256" key="11">
    <source>
        <dbReference type="PROSITE-ProRule" id="PRU01360"/>
    </source>
</evidence>
<dbReference type="AlphaFoldDB" id="A0A192D5V0"/>
<dbReference type="PROSITE" id="PS52016">
    <property type="entry name" value="TONB_DEPENDENT_REC_3"/>
    <property type="match status" value="1"/>
</dbReference>
<feature type="domain" description="TonB-dependent receptor plug" evidence="16">
    <location>
        <begin position="63"/>
        <end position="173"/>
    </location>
</feature>
<evidence type="ECO:0000256" key="3">
    <source>
        <dbReference type="ARBA" id="ARBA00022452"/>
    </source>
</evidence>
<keyword evidence="10 11" id="KW-0998">Cell outer membrane</keyword>
<evidence type="ECO:0000256" key="6">
    <source>
        <dbReference type="ARBA" id="ARBA00023004"/>
    </source>
</evidence>
<dbReference type="Gene3D" id="2.40.170.20">
    <property type="entry name" value="TonB-dependent receptor, beta-barrel domain"/>
    <property type="match status" value="1"/>
</dbReference>
<reference evidence="17 18" key="1">
    <citation type="submission" date="2016-05" db="EMBL/GenBank/DDBJ databases">
        <title>Compelete Genome Sequence of Bacteriochlorophyll-Synthesizing Bacterium Porphyrobacter neustonensis DSM 9434.</title>
        <authorList>
            <person name="Shi X.-L."/>
            <person name="Wu Y.-H."/>
            <person name="Cheng H."/>
            <person name="Xu L."/>
            <person name="Zhang X.-Q."/>
            <person name="Wang C.-S."/>
            <person name="Xu X.-W."/>
        </authorList>
    </citation>
    <scope>NUCLEOTIDE SEQUENCE [LARGE SCALE GENOMIC DNA]</scope>
    <source>
        <strain evidence="17 18">DSM 9434</strain>
    </source>
</reference>
<dbReference type="GO" id="GO:0006826">
    <property type="term" value="P:iron ion transport"/>
    <property type="evidence" value="ECO:0007669"/>
    <property type="project" value="UniProtKB-KW"/>
</dbReference>